<dbReference type="InterPro" id="IPR050130">
    <property type="entry name" value="ClpA_ClpB"/>
</dbReference>
<comment type="caution">
    <text evidence="4">The sequence shown here is derived from an EMBL/GenBank/DDBJ whole genome shotgun (WGS) entry which is preliminary data.</text>
</comment>
<dbReference type="InterPro" id="IPR027417">
    <property type="entry name" value="P-loop_NTPase"/>
</dbReference>
<gene>
    <name evidence="4" type="ORF">Q428_12340</name>
</gene>
<keyword evidence="1" id="KW-0547">Nucleotide-binding</keyword>
<dbReference type="GO" id="GO:0005737">
    <property type="term" value="C:cytoplasm"/>
    <property type="evidence" value="ECO:0007669"/>
    <property type="project" value="TreeGrafter"/>
</dbReference>
<evidence type="ECO:0000313" key="5">
    <source>
        <dbReference type="Proteomes" id="UP000019681"/>
    </source>
</evidence>
<dbReference type="InterPro" id="IPR001270">
    <property type="entry name" value="ClpA/B"/>
</dbReference>
<name>A0A017RT49_9CLOT</name>
<dbReference type="InterPro" id="IPR003959">
    <property type="entry name" value="ATPase_AAA_core"/>
</dbReference>
<keyword evidence="2" id="KW-0067">ATP-binding</keyword>
<evidence type="ECO:0000256" key="2">
    <source>
        <dbReference type="ARBA" id="ARBA00022840"/>
    </source>
</evidence>
<evidence type="ECO:0000259" key="3">
    <source>
        <dbReference type="SMART" id="SM00382"/>
    </source>
</evidence>
<dbReference type="GO" id="GO:0005524">
    <property type="term" value="F:ATP binding"/>
    <property type="evidence" value="ECO:0007669"/>
    <property type="project" value="UniProtKB-KW"/>
</dbReference>
<organism evidence="4 5">
    <name type="scientific">Fervidicella metallireducens AeB</name>
    <dbReference type="NCBI Taxonomy" id="1403537"/>
    <lineage>
        <taxon>Bacteria</taxon>
        <taxon>Bacillati</taxon>
        <taxon>Bacillota</taxon>
        <taxon>Clostridia</taxon>
        <taxon>Eubacteriales</taxon>
        <taxon>Clostridiaceae</taxon>
        <taxon>Fervidicella</taxon>
    </lineage>
</organism>
<reference evidence="4 5" key="1">
    <citation type="journal article" date="2014" name="Genome Announc.">
        <title>Draft Genome Sequence of Fervidicella metallireducens Strain AeBT, an Iron-Reducing Thermoanaerobe from the Great Artesian Basin.</title>
        <authorList>
            <person name="Patel B.K."/>
        </authorList>
    </citation>
    <scope>NUCLEOTIDE SEQUENCE [LARGE SCALE GENOMIC DNA]</scope>
    <source>
        <strain evidence="4 5">AeB</strain>
    </source>
</reference>
<accession>A0A017RT49</accession>
<protein>
    <recommendedName>
        <fullName evidence="3">AAA+ ATPase domain-containing protein</fullName>
    </recommendedName>
</protein>
<dbReference type="SUPFAM" id="SSF52540">
    <property type="entry name" value="P-loop containing nucleoside triphosphate hydrolases"/>
    <property type="match status" value="1"/>
</dbReference>
<dbReference type="PANTHER" id="PTHR11638">
    <property type="entry name" value="ATP-DEPENDENT CLP PROTEASE"/>
    <property type="match status" value="1"/>
</dbReference>
<dbReference type="GO" id="GO:0034605">
    <property type="term" value="P:cellular response to heat"/>
    <property type="evidence" value="ECO:0007669"/>
    <property type="project" value="TreeGrafter"/>
</dbReference>
<dbReference type="RefSeq" id="WP_201769297.1">
    <property type="nucleotide sequence ID" value="NZ_AZQP01000045.1"/>
</dbReference>
<dbReference type="PANTHER" id="PTHR11638:SF18">
    <property type="entry name" value="HEAT SHOCK PROTEIN 104"/>
    <property type="match status" value="1"/>
</dbReference>
<dbReference type="SMART" id="SM00382">
    <property type="entry name" value="AAA"/>
    <property type="match status" value="1"/>
</dbReference>
<dbReference type="Gene3D" id="3.40.50.300">
    <property type="entry name" value="P-loop containing nucleotide triphosphate hydrolases"/>
    <property type="match status" value="1"/>
</dbReference>
<sequence>MFFVGPTGVGKTELAKALAEFLFGDENACIRFDMSEFNHEHSDQRLIGAPPGYVGYEEGGQLTNAIKERPFSVLLFDEIEKAHGRILDKFLQILEDGRLTDGRGETVYFSEAVIIFTSNIGATEVDMNMTNSEIREDFLNKVKNHFLNELKRPELLNRIGDNIVVFNYIKDINIMMDIVKIKIKPLEKYIKEKYGMSIYFEDEERAIKAILSLVDTRNGGRGIINVMEPIIIDPLSEFIFENEEYFSPGKKIKIIQFKDDPIFDFELE</sequence>
<keyword evidence="5" id="KW-1185">Reference proteome</keyword>
<dbReference type="STRING" id="1403537.Q428_12340"/>
<feature type="domain" description="AAA+ ATPase" evidence="3">
    <location>
        <begin position="1"/>
        <end position="144"/>
    </location>
</feature>
<dbReference type="CDD" id="cd19499">
    <property type="entry name" value="RecA-like_ClpB_Hsp104-like"/>
    <property type="match status" value="1"/>
</dbReference>
<dbReference type="Proteomes" id="UP000019681">
    <property type="component" value="Unassembled WGS sequence"/>
</dbReference>
<dbReference type="InterPro" id="IPR003593">
    <property type="entry name" value="AAA+_ATPase"/>
</dbReference>
<dbReference type="EMBL" id="AZQP01000045">
    <property type="protein sequence ID" value="EYE87619.1"/>
    <property type="molecule type" value="Genomic_DNA"/>
</dbReference>
<dbReference type="GO" id="GO:0016887">
    <property type="term" value="F:ATP hydrolysis activity"/>
    <property type="evidence" value="ECO:0007669"/>
    <property type="project" value="InterPro"/>
</dbReference>
<evidence type="ECO:0000313" key="4">
    <source>
        <dbReference type="EMBL" id="EYE87619.1"/>
    </source>
</evidence>
<dbReference type="PRINTS" id="PR00300">
    <property type="entry name" value="CLPPROTEASEA"/>
</dbReference>
<evidence type="ECO:0000256" key="1">
    <source>
        <dbReference type="ARBA" id="ARBA00022741"/>
    </source>
</evidence>
<proteinExistence type="predicted"/>
<dbReference type="AlphaFoldDB" id="A0A017RT49"/>
<dbReference type="Pfam" id="PF07724">
    <property type="entry name" value="AAA_2"/>
    <property type="match status" value="1"/>
</dbReference>